<reference evidence="1" key="1">
    <citation type="submission" date="2019-08" db="EMBL/GenBank/DDBJ databases">
        <title>The genome of the North American firefly Photinus pyralis.</title>
        <authorList>
            <consortium name="Photinus pyralis genome working group"/>
            <person name="Fallon T.R."/>
            <person name="Sander Lower S.E."/>
            <person name="Weng J.-K."/>
        </authorList>
    </citation>
    <scope>NUCLEOTIDE SEQUENCE</scope>
    <source>
        <strain evidence="1">TRF0915ILg1</strain>
        <tissue evidence="1">Whole body</tissue>
    </source>
</reference>
<dbReference type="AlphaFoldDB" id="A0A8K0D792"/>
<organism evidence="1 2">
    <name type="scientific">Ignelater luminosus</name>
    <name type="common">Cucubano</name>
    <name type="synonym">Pyrophorus luminosus</name>
    <dbReference type="NCBI Taxonomy" id="2038154"/>
    <lineage>
        <taxon>Eukaryota</taxon>
        <taxon>Metazoa</taxon>
        <taxon>Ecdysozoa</taxon>
        <taxon>Arthropoda</taxon>
        <taxon>Hexapoda</taxon>
        <taxon>Insecta</taxon>
        <taxon>Pterygota</taxon>
        <taxon>Neoptera</taxon>
        <taxon>Endopterygota</taxon>
        <taxon>Coleoptera</taxon>
        <taxon>Polyphaga</taxon>
        <taxon>Elateriformia</taxon>
        <taxon>Elateroidea</taxon>
        <taxon>Elateridae</taxon>
        <taxon>Agrypninae</taxon>
        <taxon>Pyrophorini</taxon>
        <taxon>Ignelater</taxon>
    </lineage>
</organism>
<accession>A0A8K0D792</accession>
<dbReference type="Proteomes" id="UP000801492">
    <property type="component" value="Unassembled WGS sequence"/>
</dbReference>
<evidence type="ECO:0000313" key="1">
    <source>
        <dbReference type="EMBL" id="KAF2897532.1"/>
    </source>
</evidence>
<name>A0A8K0D792_IGNLU</name>
<evidence type="ECO:0000313" key="2">
    <source>
        <dbReference type="Proteomes" id="UP000801492"/>
    </source>
</evidence>
<gene>
    <name evidence="1" type="ORF">ILUMI_08642</name>
</gene>
<dbReference type="EMBL" id="VTPC01004085">
    <property type="protein sequence ID" value="KAF2897532.1"/>
    <property type="molecule type" value="Genomic_DNA"/>
</dbReference>
<sequence>MANKRGLSDGELKLELLHGLPEDCSDPESNASARIVENNAGEDEEFHVGNVVPLKAETLGLEVVEKAKNVLENGAGPTAHAKTNVTEERVSSSERLKTDKFALVSERKNELQLEKESLPKNVVIMEPYLRTKRNVTTDNFFMSIKLSERLKAMKPKKVCVLLKS</sequence>
<keyword evidence="2" id="KW-1185">Reference proteome</keyword>
<comment type="caution">
    <text evidence="1">The sequence shown here is derived from an EMBL/GenBank/DDBJ whole genome shotgun (WGS) entry which is preliminary data.</text>
</comment>
<protein>
    <submittedName>
        <fullName evidence="1">Uncharacterized protein</fullName>
    </submittedName>
</protein>
<proteinExistence type="predicted"/>